<dbReference type="AlphaFoldDB" id="A0ABD2XMX6"/>
<proteinExistence type="predicted"/>
<accession>A0ABD2XMX6</accession>
<gene>
    <name evidence="1" type="ORF">TKK_000960</name>
</gene>
<keyword evidence="2" id="KW-1185">Reference proteome</keyword>
<dbReference type="Proteomes" id="UP001627154">
    <property type="component" value="Unassembled WGS sequence"/>
</dbReference>
<sequence length="88" mass="10033">MTEVIDADTISEDEIAASEEEEEFHKYGCRRKKKLTKKASKSGEKEKKTIILSIENVTKKDLKPYIEEKDPNTGYILEVGSRVPEKTS</sequence>
<name>A0ABD2XMX6_9HYME</name>
<evidence type="ECO:0000313" key="1">
    <source>
        <dbReference type="EMBL" id="KAL3406836.1"/>
    </source>
</evidence>
<dbReference type="EMBL" id="JBJJXI010000018">
    <property type="protein sequence ID" value="KAL3406836.1"/>
    <property type="molecule type" value="Genomic_DNA"/>
</dbReference>
<reference evidence="1 2" key="1">
    <citation type="journal article" date="2024" name="bioRxiv">
        <title>A reference genome for Trichogramma kaykai: A tiny desert-dwelling parasitoid wasp with competing sex-ratio distorters.</title>
        <authorList>
            <person name="Culotta J."/>
            <person name="Lindsey A.R."/>
        </authorList>
    </citation>
    <scope>NUCLEOTIDE SEQUENCE [LARGE SCALE GENOMIC DNA]</scope>
    <source>
        <strain evidence="1 2">KSX58</strain>
    </source>
</reference>
<comment type="caution">
    <text evidence="1">The sequence shown here is derived from an EMBL/GenBank/DDBJ whole genome shotgun (WGS) entry which is preliminary data.</text>
</comment>
<organism evidence="1 2">
    <name type="scientific">Trichogramma kaykai</name>
    <dbReference type="NCBI Taxonomy" id="54128"/>
    <lineage>
        <taxon>Eukaryota</taxon>
        <taxon>Metazoa</taxon>
        <taxon>Ecdysozoa</taxon>
        <taxon>Arthropoda</taxon>
        <taxon>Hexapoda</taxon>
        <taxon>Insecta</taxon>
        <taxon>Pterygota</taxon>
        <taxon>Neoptera</taxon>
        <taxon>Endopterygota</taxon>
        <taxon>Hymenoptera</taxon>
        <taxon>Apocrita</taxon>
        <taxon>Proctotrupomorpha</taxon>
        <taxon>Chalcidoidea</taxon>
        <taxon>Trichogrammatidae</taxon>
        <taxon>Trichogramma</taxon>
    </lineage>
</organism>
<protein>
    <submittedName>
        <fullName evidence="1">Uncharacterized protein</fullName>
    </submittedName>
</protein>
<evidence type="ECO:0000313" key="2">
    <source>
        <dbReference type="Proteomes" id="UP001627154"/>
    </source>
</evidence>